<dbReference type="InterPro" id="IPR036856">
    <property type="entry name" value="Ald_Oxase/Xan_DH_a/b_sf"/>
</dbReference>
<dbReference type="SMART" id="SM01008">
    <property type="entry name" value="Ald_Xan_dh_C"/>
    <property type="match status" value="1"/>
</dbReference>
<sequence>MIENTSFIIHHVCRNRVGVVKLSVIGKGIPRLESRDKVTGFATYTNDTQSPGMLHGWLVTSPYSHALILSIDITDALAVSGVHAIVRGEDSPVLTGTLLADRPPLAWKKVRYYGEPIAVVVAETEQIAKHAAACIRVKYEQLPVVHSPSVALQQNASLIHEDLGSYQKFGDVYPVPGTNIGNLVKIRKGDMASGWAASETTVEGTYAFNSSDHCAMEPRCAIVEAKPSGLINIQTSTQDPFMIKRAFERFFQVEQSKVIVHVPFVGGGFGGKGSIQLEYMAYLASKACGGRPVKINNSRETDMVSSPCHIGLEAKVKLGATRDGRLTAAEITFLFDTGGYTDEGATVTVAGAIDCTGPYRVENVWCDSLCVYTNHPYATAFRGFGHTEALYCMERTMDMLAKKLGMDPLDLRFRNAIQPGDTTPTQAPLTRSSVGDLPLCISKLKTLIEWDQGQCTKVDRDKVRVKGMACVWKASGSGIDTGSGATITFNHDGSANLSVGSIEIGQGNRTVMAQILAEQLDMDVKDVHVKMDVDTQITPEHWKTVSSSSTMMVGRAVQDAAEDVIAQLKANASIVLQVLPQDLAVGRGMIYVKDDPIVSLKVSEVVSGYEYPNGSASGKPVIGRGRYRVHDITRLDPETGKGIPSQQWTVGAQAVEVEFDTRECTYRVLRAASVFDAGKVINEATARGQVVGGMNMGLSFATREGFLFNQAGQVLNPQLRSYKLTRFGDHPEYLVEFVETPFTEGPFGARGVGEHGTIGMAPALANALSLAAGIELNVLPLTPEVIWQLMGRSQ</sequence>
<dbReference type="Gene3D" id="3.30.365.10">
    <property type="entry name" value="Aldehyde oxidase/xanthine dehydrogenase, molybdopterin binding domain"/>
    <property type="match status" value="4"/>
</dbReference>
<accession>A0ABW9UNZ0</accession>
<evidence type="ECO:0000313" key="4">
    <source>
        <dbReference type="EMBL" id="MVQ40240.1"/>
    </source>
</evidence>
<dbReference type="Gene3D" id="3.90.1170.50">
    <property type="entry name" value="Aldehyde oxidase/xanthine dehydrogenase, a/b hammerhead"/>
    <property type="match status" value="1"/>
</dbReference>
<gene>
    <name evidence="4" type="ORF">GON05_37240</name>
</gene>
<dbReference type="Pfam" id="PF20256">
    <property type="entry name" value="MoCoBD_2"/>
    <property type="match status" value="1"/>
</dbReference>
<protein>
    <submittedName>
        <fullName evidence="4">Molybdopterin-dependent oxidoreductase</fullName>
    </submittedName>
</protein>
<evidence type="ECO:0000259" key="3">
    <source>
        <dbReference type="SMART" id="SM01008"/>
    </source>
</evidence>
<feature type="domain" description="Aldehyde oxidase/xanthine dehydrogenase a/b hammerhead" evidence="3">
    <location>
        <begin position="39"/>
        <end position="143"/>
    </location>
</feature>
<dbReference type="InterPro" id="IPR016208">
    <property type="entry name" value="Ald_Oxase/xanthine_DH-like"/>
</dbReference>
<name>A0ABW9UNZ0_9BACL</name>
<dbReference type="PANTHER" id="PTHR11908">
    <property type="entry name" value="XANTHINE DEHYDROGENASE"/>
    <property type="match status" value="1"/>
</dbReference>
<dbReference type="PANTHER" id="PTHR11908:SF132">
    <property type="entry name" value="ALDEHYDE OXIDASE 1-RELATED"/>
    <property type="match status" value="1"/>
</dbReference>
<evidence type="ECO:0000256" key="2">
    <source>
        <dbReference type="ARBA" id="ARBA00023002"/>
    </source>
</evidence>
<dbReference type="SUPFAM" id="SSF56003">
    <property type="entry name" value="Molybdenum cofactor-binding domain"/>
    <property type="match status" value="1"/>
</dbReference>
<dbReference type="SUPFAM" id="SSF54665">
    <property type="entry name" value="CO dehydrogenase molybdoprotein N-domain-like"/>
    <property type="match status" value="1"/>
</dbReference>
<dbReference type="InterPro" id="IPR037165">
    <property type="entry name" value="AldOxase/xan_DH_Mopterin-bd_sf"/>
</dbReference>
<dbReference type="Proteomes" id="UP000467637">
    <property type="component" value="Unassembled WGS sequence"/>
</dbReference>
<evidence type="ECO:0000256" key="1">
    <source>
        <dbReference type="ARBA" id="ARBA00022505"/>
    </source>
</evidence>
<dbReference type="Pfam" id="PF01315">
    <property type="entry name" value="Ald_Xan_dh_C"/>
    <property type="match status" value="1"/>
</dbReference>
<dbReference type="InterPro" id="IPR000674">
    <property type="entry name" value="Ald_Oxase/Xan_DH_a/b"/>
</dbReference>
<keyword evidence="2" id="KW-0560">Oxidoreductase</keyword>
<keyword evidence="1" id="KW-0500">Molybdenum</keyword>
<proteinExistence type="predicted"/>
<reference evidence="4 5" key="1">
    <citation type="submission" date="2019-12" db="EMBL/GenBank/DDBJ databases">
        <authorList>
            <person name="Huq M.A."/>
        </authorList>
    </citation>
    <scope>NUCLEOTIDE SEQUENCE [LARGE SCALE GENOMIC DNA]</scope>
    <source>
        <strain evidence="4 5">MAH-34</strain>
    </source>
</reference>
<organism evidence="4 5">
    <name type="scientific">Paenibacillus anseongense</name>
    <dbReference type="NCBI Taxonomy" id="2682845"/>
    <lineage>
        <taxon>Bacteria</taxon>
        <taxon>Bacillati</taxon>
        <taxon>Bacillota</taxon>
        <taxon>Bacilli</taxon>
        <taxon>Bacillales</taxon>
        <taxon>Paenibacillaceae</taxon>
        <taxon>Paenibacillus</taxon>
    </lineage>
</organism>
<dbReference type="EMBL" id="WSEM01000039">
    <property type="protein sequence ID" value="MVQ40240.1"/>
    <property type="molecule type" value="Genomic_DNA"/>
</dbReference>
<dbReference type="Pfam" id="PF02738">
    <property type="entry name" value="MoCoBD_1"/>
    <property type="match status" value="1"/>
</dbReference>
<dbReference type="InterPro" id="IPR046867">
    <property type="entry name" value="AldOxase/xan_DH_MoCoBD2"/>
</dbReference>
<evidence type="ECO:0000313" key="5">
    <source>
        <dbReference type="Proteomes" id="UP000467637"/>
    </source>
</evidence>
<comment type="caution">
    <text evidence="4">The sequence shown here is derived from an EMBL/GenBank/DDBJ whole genome shotgun (WGS) entry which is preliminary data.</text>
</comment>
<dbReference type="InterPro" id="IPR008274">
    <property type="entry name" value="AldOxase/xan_DH_MoCoBD1"/>
</dbReference>
<keyword evidence="5" id="KW-1185">Reference proteome</keyword>